<dbReference type="SUPFAM" id="SSF51735">
    <property type="entry name" value="NAD(P)-binding Rossmann-fold domains"/>
    <property type="match status" value="1"/>
</dbReference>
<accession>A0A1J5S3K5</accession>
<dbReference type="NCBIfam" id="NF008024">
    <property type="entry name" value="PRK10754.1"/>
    <property type="match status" value="1"/>
</dbReference>
<protein>
    <submittedName>
        <fullName evidence="4">Quinone oxidoreductase 1</fullName>
        <ecNumber evidence="4">1.6.5.5</ecNumber>
    </submittedName>
</protein>
<evidence type="ECO:0000256" key="2">
    <source>
        <dbReference type="ARBA" id="ARBA00023002"/>
    </source>
</evidence>
<dbReference type="GO" id="GO:0008270">
    <property type="term" value="F:zinc ion binding"/>
    <property type="evidence" value="ECO:0007669"/>
    <property type="project" value="InterPro"/>
</dbReference>
<reference evidence="4" key="1">
    <citation type="submission" date="2016-10" db="EMBL/GenBank/DDBJ databases">
        <title>Sequence of Gallionella enrichment culture.</title>
        <authorList>
            <person name="Poehlein A."/>
            <person name="Muehling M."/>
            <person name="Daniel R."/>
        </authorList>
    </citation>
    <scope>NUCLEOTIDE SEQUENCE</scope>
</reference>
<evidence type="ECO:0000256" key="1">
    <source>
        <dbReference type="ARBA" id="ARBA00022857"/>
    </source>
</evidence>
<dbReference type="GO" id="GO:0070402">
    <property type="term" value="F:NADPH binding"/>
    <property type="evidence" value="ECO:0007669"/>
    <property type="project" value="TreeGrafter"/>
</dbReference>
<comment type="caution">
    <text evidence="4">The sequence shown here is derived from an EMBL/GenBank/DDBJ whole genome shotgun (WGS) entry which is preliminary data.</text>
</comment>
<dbReference type="PROSITE" id="PS01162">
    <property type="entry name" value="QOR_ZETA_CRYSTAL"/>
    <property type="match status" value="1"/>
</dbReference>
<dbReference type="GO" id="GO:0003960">
    <property type="term" value="F:quinone reductase (NADPH) activity"/>
    <property type="evidence" value="ECO:0007669"/>
    <property type="project" value="UniProtKB-EC"/>
</dbReference>
<evidence type="ECO:0000313" key="4">
    <source>
        <dbReference type="EMBL" id="OIR02674.1"/>
    </source>
</evidence>
<dbReference type="PANTHER" id="PTHR48106">
    <property type="entry name" value="QUINONE OXIDOREDUCTASE PIG3-RELATED"/>
    <property type="match status" value="1"/>
</dbReference>
<dbReference type="EC" id="1.6.5.5" evidence="4"/>
<dbReference type="Pfam" id="PF00107">
    <property type="entry name" value="ADH_zinc_N"/>
    <property type="match status" value="1"/>
</dbReference>
<dbReference type="GO" id="GO:0005829">
    <property type="term" value="C:cytosol"/>
    <property type="evidence" value="ECO:0007669"/>
    <property type="project" value="TreeGrafter"/>
</dbReference>
<dbReference type="InterPro" id="IPR020843">
    <property type="entry name" value="ER"/>
</dbReference>
<keyword evidence="1" id="KW-0521">NADP</keyword>
<keyword evidence="2 4" id="KW-0560">Oxidoreductase</keyword>
<evidence type="ECO:0000259" key="3">
    <source>
        <dbReference type="SMART" id="SM00829"/>
    </source>
</evidence>
<proteinExistence type="predicted"/>
<gene>
    <name evidence="4" type="primary">qorA_6</name>
    <name evidence="4" type="ORF">GALL_151260</name>
</gene>
<dbReference type="SUPFAM" id="SSF50129">
    <property type="entry name" value="GroES-like"/>
    <property type="match status" value="1"/>
</dbReference>
<dbReference type="Gene3D" id="3.40.50.720">
    <property type="entry name" value="NAD(P)-binding Rossmann-like Domain"/>
    <property type="match status" value="1"/>
</dbReference>
<name>A0A1J5S3K5_9ZZZZ</name>
<dbReference type="AlphaFoldDB" id="A0A1J5S3K5"/>
<dbReference type="PANTHER" id="PTHR48106:SF13">
    <property type="entry name" value="QUINONE OXIDOREDUCTASE-RELATED"/>
    <property type="match status" value="1"/>
</dbReference>
<dbReference type="InterPro" id="IPR036291">
    <property type="entry name" value="NAD(P)-bd_dom_sf"/>
</dbReference>
<dbReference type="GO" id="GO:0035925">
    <property type="term" value="F:mRNA 3'-UTR AU-rich region binding"/>
    <property type="evidence" value="ECO:0007669"/>
    <property type="project" value="TreeGrafter"/>
</dbReference>
<dbReference type="SMART" id="SM00829">
    <property type="entry name" value="PKS_ER"/>
    <property type="match status" value="1"/>
</dbReference>
<dbReference type="InterPro" id="IPR002364">
    <property type="entry name" value="Quin_OxRdtase/zeta-crystal_CS"/>
</dbReference>
<dbReference type="InterPro" id="IPR011032">
    <property type="entry name" value="GroES-like_sf"/>
</dbReference>
<organism evidence="4">
    <name type="scientific">mine drainage metagenome</name>
    <dbReference type="NCBI Taxonomy" id="410659"/>
    <lineage>
        <taxon>unclassified sequences</taxon>
        <taxon>metagenomes</taxon>
        <taxon>ecological metagenomes</taxon>
    </lineage>
</organism>
<dbReference type="InterPro" id="IPR047618">
    <property type="entry name" value="QOR-like"/>
</dbReference>
<dbReference type="InterPro" id="IPR013154">
    <property type="entry name" value="ADH-like_N"/>
</dbReference>
<dbReference type="Gene3D" id="3.90.180.10">
    <property type="entry name" value="Medium-chain alcohol dehydrogenases, catalytic domain"/>
    <property type="match status" value="1"/>
</dbReference>
<dbReference type="EMBL" id="MLJW01000072">
    <property type="protein sequence ID" value="OIR02674.1"/>
    <property type="molecule type" value="Genomic_DNA"/>
</dbReference>
<dbReference type="FunFam" id="3.40.50.720:FF:000053">
    <property type="entry name" value="Quinone oxidoreductase 1"/>
    <property type="match status" value="1"/>
</dbReference>
<dbReference type="CDD" id="cd05286">
    <property type="entry name" value="QOR2"/>
    <property type="match status" value="1"/>
</dbReference>
<sequence length="326" mass="34818">MTMTHAIRIERTGGPEVLQWRDVNLSDPGPGEVRVRHGAIGVNFIDVYHRTGLYPLQLPAGIGLEAAGTVEAVGEGVDHLKPGDRVAYCNGPTGAYAQARVMPARVLVKLPDDIAFDTAAAMMLKGLTAQFLLRRTRKLQAGDVALFHAAAGGVGLIAGQWARALGVKLIGTAGSDEKCQLALKNGYAHCINYRTEDLVSRVKELTDDKGVAVVYDSVGRDTWERSLACLQPFGLMVSFGNASGPVPPVTLTDLAAKGSLYVTRPTLMTHIADRATLEQMAQELFDMVRSGQVKPLIGQRFALRDAAQAHAALEARATTGSIVLLP</sequence>
<dbReference type="Pfam" id="PF08240">
    <property type="entry name" value="ADH_N"/>
    <property type="match status" value="1"/>
</dbReference>
<dbReference type="InterPro" id="IPR013149">
    <property type="entry name" value="ADH-like_C"/>
</dbReference>
<feature type="domain" description="Enoyl reductase (ER)" evidence="3">
    <location>
        <begin position="13"/>
        <end position="324"/>
    </location>
</feature>